<dbReference type="InParanoid" id="B0DC68"/>
<dbReference type="AlphaFoldDB" id="B0DC68"/>
<protein>
    <submittedName>
        <fullName evidence="1">Predicted protein</fullName>
    </submittedName>
</protein>
<evidence type="ECO:0000313" key="2">
    <source>
        <dbReference type="Proteomes" id="UP000001194"/>
    </source>
</evidence>
<accession>B0DC68</accession>
<gene>
    <name evidence="1" type="ORF">LACBIDRAFT_298080</name>
</gene>
<dbReference type="Proteomes" id="UP000001194">
    <property type="component" value="Unassembled WGS sequence"/>
</dbReference>
<dbReference type="KEGG" id="lbc:LACBIDRAFT_298080"/>
<organism evidence="2">
    <name type="scientific">Laccaria bicolor (strain S238N-H82 / ATCC MYA-4686)</name>
    <name type="common">Bicoloured deceiver</name>
    <name type="synonym">Laccaria laccata var. bicolor</name>
    <dbReference type="NCBI Taxonomy" id="486041"/>
    <lineage>
        <taxon>Eukaryota</taxon>
        <taxon>Fungi</taxon>
        <taxon>Dikarya</taxon>
        <taxon>Basidiomycota</taxon>
        <taxon>Agaricomycotina</taxon>
        <taxon>Agaricomycetes</taxon>
        <taxon>Agaricomycetidae</taxon>
        <taxon>Agaricales</taxon>
        <taxon>Agaricineae</taxon>
        <taxon>Hydnangiaceae</taxon>
        <taxon>Laccaria</taxon>
    </lineage>
</organism>
<proteinExistence type="predicted"/>
<reference evidence="1 2" key="1">
    <citation type="journal article" date="2008" name="Nature">
        <title>The genome of Laccaria bicolor provides insights into mycorrhizal symbiosis.</title>
        <authorList>
            <person name="Martin F."/>
            <person name="Aerts A."/>
            <person name="Ahren D."/>
            <person name="Brun A."/>
            <person name="Danchin E.G.J."/>
            <person name="Duchaussoy F."/>
            <person name="Gibon J."/>
            <person name="Kohler A."/>
            <person name="Lindquist E."/>
            <person name="Pereda V."/>
            <person name="Salamov A."/>
            <person name="Shapiro H.J."/>
            <person name="Wuyts J."/>
            <person name="Blaudez D."/>
            <person name="Buee M."/>
            <person name="Brokstein P."/>
            <person name="Canbaeck B."/>
            <person name="Cohen D."/>
            <person name="Courty P.E."/>
            <person name="Coutinho P.M."/>
            <person name="Delaruelle C."/>
            <person name="Detter J.C."/>
            <person name="Deveau A."/>
            <person name="DiFazio S."/>
            <person name="Duplessis S."/>
            <person name="Fraissinet-Tachet L."/>
            <person name="Lucic E."/>
            <person name="Frey-Klett P."/>
            <person name="Fourrey C."/>
            <person name="Feussner I."/>
            <person name="Gay G."/>
            <person name="Grimwood J."/>
            <person name="Hoegger P.J."/>
            <person name="Jain P."/>
            <person name="Kilaru S."/>
            <person name="Labbe J."/>
            <person name="Lin Y.C."/>
            <person name="Legue V."/>
            <person name="Le Tacon F."/>
            <person name="Marmeisse R."/>
            <person name="Melayah D."/>
            <person name="Montanini B."/>
            <person name="Muratet M."/>
            <person name="Nehls U."/>
            <person name="Niculita-Hirzel H."/>
            <person name="Oudot-Le Secq M.P."/>
            <person name="Peter M."/>
            <person name="Quesneville H."/>
            <person name="Rajashekar B."/>
            <person name="Reich M."/>
            <person name="Rouhier N."/>
            <person name="Schmutz J."/>
            <person name="Yin T."/>
            <person name="Chalot M."/>
            <person name="Henrissat B."/>
            <person name="Kuees U."/>
            <person name="Lucas S."/>
            <person name="Van de Peer Y."/>
            <person name="Podila G.K."/>
            <person name="Polle A."/>
            <person name="Pukkila P.J."/>
            <person name="Richardson P.M."/>
            <person name="Rouze P."/>
            <person name="Sanders I.R."/>
            <person name="Stajich J.E."/>
            <person name="Tunlid A."/>
            <person name="Tuskan G."/>
            <person name="Grigoriev I.V."/>
        </authorList>
    </citation>
    <scope>NUCLEOTIDE SEQUENCE [LARGE SCALE GENOMIC DNA]</scope>
    <source>
        <strain evidence="2">S238N-H82 / ATCC MYA-4686</strain>
    </source>
</reference>
<dbReference type="RefSeq" id="XP_001881631.1">
    <property type="nucleotide sequence ID" value="XM_001881596.1"/>
</dbReference>
<sequence>MLTYSGTLYSVPQSLKTPQLVFKGSVHRTTKNRWTELNWTIVRSFFRLQLPQFGVGPVASCLISKFF</sequence>
<keyword evidence="2" id="KW-1185">Reference proteome</keyword>
<name>B0DC68_LACBS</name>
<dbReference type="GeneID" id="6077236"/>
<dbReference type="HOGENOM" id="CLU_2812821_0_0_1"/>
<dbReference type="EMBL" id="DS547103">
    <property type="protein sequence ID" value="EDR07842.1"/>
    <property type="molecule type" value="Genomic_DNA"/>
</dbReference>
<evidence type="ECO:0000313" key="1">
    <source>
        <dbReference type="EMBL" id="EDR07842.1"/>
    </source>
</evidence>